<dbReference type="Pfam" id="PF00701">
    <property type="entry name" value="DHDPS"/>
    <property type="match status" value="1"/>
</dbReference>
<dbReference type="EMBL" id="ML179159">
    <property type="protein sequence ID" value="THU97269.1"/>
    <property type="molecule type" value="Genomic_DNA"/>
</dbReference>
<dbReference type="CDD" id="cd00408">
    <property type="entry name" value="DHDPS-like"/>
    <property type="match status" value="1"/>
</dbReference>
<feature type="active site" description="Schiff-base intermediate with substrate" evidence="3">
    <location>
        <position position="175"/>
    </location>
</feature>
<dbReference type="SUPFAM" id="SSF51569">
    <property type="entry name" value="Aldolase"/>
    <property type="match status" value="1"/>
</dbReference>
<evidence type="ECO:0000313" key="5">
    <source>
        <dbReference type="EMBL" id="THU97269.1"/>
    </source>
</evidence>
<dbReference type="PANTHER" id="PTHR12128:SF66">
    <property type="entry name" value="4-HYDROXY-2-OXOGLUTARATE ALDOLASE, MITOCHONDRIAL"/>
    <property type="match status" value="1"/>
</dbReference>
<comment type="similarity">
    <text evidence="2">Belongs to the DapA family.</text>
</comment>
<evidence type="ECO:0000313" key="6">
    <source>
        <dbReference type="Proteomes" id="UP000297245"/>
    </source>
</evidence>
<dbReference type="PANTHER" id="PTHR12128">
    <property type="entry name" value="DIHYDRODIPICOLINATE SYNTHASE"/>
    <property type="match status" value="1"/>
</dbReference>
<dbReference type="Proteomes" id="UP000297245">
    <property type="component" value="Unassembled WGS sequence"/>
</dbReference>
<reference evidence="5 6" key="1">
    <citation type="journal article" date="2019" name="Nat. Ecol. Evol.">
        <title>Megaphylogeny resolves global patterns of mushroom evolution.</title>
        <authorList>
            <person name="Varga T."/>
            <person name="Krizsan K."/>
            <person name="Foldi C."/>
            <person name="Dima B."/>
            <person name="Sanchez-Garcia M."/>
            <person name="Sanchez-Ramirez S."/>
            <person name="Szollosi G.J."/>
            <person name="Szarkandi J.G."/>
            <person name="Papp V."/>
            <person name="Albert L."/>
            <person name="Andreopoulos W."/>
            <person name="Angelini C."/>
            <person name="Antonin V."/>
            <person name="Barry K.W."/>
            <person name="Bougher N.L."/>
            <person name="Buchanan P."/>
            <person name="Buyck B."/>
            <person name="Bense V."/>
            <person name="Catcheside P."/>
            <person name="Chovatia M."/>
            <person name="Cooper J."/>
            <person name="Damon W."/>
            <person name="Desjardin D."/>
            <person name="Finy P."/>
            <person name="Geml J."/>
            <person name="Haridas S."/>
            <person name="Hughes K."/>
            <person name="Justo A."/>
            <person name="Karasinski D."/>
            <person name="Kautmanova I."/>
            <person name="Kiss B."/>
            <person name="Kocsube S."/>
            <person name="Kotiranta H."/>
            <person name="LaButti K.M."/>
            <person name="Lechner B.E."/>
            <person name="Liimatainen K."/>
            <person name="Lipzen A."/>
            <person name="Lukacs Z."/>
            <person name="Mihaltcheva S."/>
            <person name="Morgado L.N."/>
            <person name="Niskanen T."/>
            <person name="Noordeloos M.E."/>
            <person name="Ohm R.A."/>
            <person name="Ortiz-Santana B."/>
            <person name="Ovrebo C."/>
            <person name="Racz N."/>
            <person name="Riley R."/>
            <person name="Savchenko A."/>
            <person name="Shiryaev A."/>
            <person name="Soop K."/>
            <person name="Spirin V."/>
            <person name="Szebenyi C."/>
            <person name="Tomsovsky M."/>
            <person name="Tulloss R.E."/>
            <person name="Uehling J."/>
            <person name="Grigoriev I.V."/>
            <person name="Vagvolgyi C."/>
            <person name="Papp T."/>
            <person name="Martin F.M."/>
            <person name="Miettinen O."/>
            <person name="Hibbett D.S."/>
            <person name="Nagy L.G."/>
        </authorList>
    </citation>
    <scope>NUCLEOTIDE SEQUENCE [LARGE SCALE GENOMIC DNA]</scope>
    <source>
        <strain evidence="5 6">CBS 962.96</strain>
    </source>
</reference>
<name>A0A4S8M4Y1_DENBC</name>
<dbReference type="GO" id="GO:0008840">
    <property type="term" value="F:4-hydroxy-tetrahydrodipicolinate synthase activity"/>
    <property type="evidence" value="ECO:0007669"/>
    <property type="project" value="TreeGrafter"/>
</dbReference>
<proteinExistence type="inferred from homology"/>
<dbReference type="Gene3D" id="3.20.20.70">
    <property type="entry name" value="Aldolase class I"/>
    <property type="match status" value="1"/>
</dbReference>
<evidence type="ECO:0000256" key="3">
    <source>
        <dbReference type="PIRSR" id="PIRSR001365-1"/>
    </source>
</evidence>
<feature type="active site" description="Proton donor/acceptor" evidence="3">
    <location>
        <position position="145"/>
    </location>
</feature>
<feature type="binding site" evidence="4">
    <location>
        <position position="231"/>
    </location>
    <ligand>
        <name>pyruvate</name>
        <dbReference type="ChEBI" id="CHEBI:15361"/>
    </ligand>
</feature>
<dbReference type="SMART" id="SM01130">
    <property type="entry name" value="DHDPS"/>
    <property type="match status" value="1"/>
</dbReference>
<evidence type="ECO:0000256" key="1">
    <source>
        <dbReference type="ARBA" id="ARBA00023239"/>
    </source>
</evidence>
<evidence type="ECO:0000256" key="4">
    <source>
        <dbReference type="PIRSR" id="PIRSR001365-2"/>
    </source>
</evidence>
<evidence type="ECO:0000256" key="2">
    <source>
        <dbReference type="PIRNR" id="PIRNR001365"/>
    </source>
</evidence>
<dbReference type="PIRSF" id="PIRSF001365">
    <property type="entry name" value="DHDPS"/>
    <property type="match status" value="1"/>
</dbReference>
<sequence>MPRPLTGGVYVPLPSFFDENEDIDLDSFKKHVIYTAKAGIQPVISGSMGEAVHLNHQERAALIRAAREALDSVGLTSMGIIAGAGASSTRETIEFAKEAAEAGADQVIVIPPGYYAGAVKEDAFAGVKKYFIDVAKASPIPVMLYNFPAVTGGIDMDSDVIEEIAKVAPNTWGVKLTCGAVGKLTRVAGLVNSPDFIESYPRTDQSAPFIVLDGFIDILYPSVIAGGHGTITGVANFAPLTCKLLWERCQAEPTKTGMKEAQDLQALVANADWAAAKRNVPGMKYILNKLFGYSPLPRGPLLPTSEAAGNELMQEPAIVDILKLERRLAKEQ</sequence>
<dbReference type="OrthoDB" id="191315at2759"/>
<dbReference type="InterPro" id="IPR013785">
    <property type="entry name" value="Aldolase_TIM"/>
</dbReference>
<keyword evidence="1 2" id="KW-0456">Lyase</keyword>
<accession>A0A4S8M4Y1</accession>
<keyword evidence="6" id="KW-1185">Reference proteome</keyword>
<protein>
    <submittedName>
        <fullName evidence="5">Putative dihydrodipicolinate synthase</fullName>
    </submittedName>
</protein>
<gene>
    <name evidence="5" type="ORF">K435DRAFT_722035</name>
</gene>
<organism evidence="5 6">
    <name type="scientific">Dendrothele bispora (strain CBS 962.96)</name>
    <dbReference type="NCBI Taxonomy" id="1314807"/>
    <lineage>
        <taxon>Eukaryota</taxon>
        <taxon>Fungi</taxon>
        <taxon>Dikarya</taxon>
        <taxon>Basidiomycota</taxon>
        <taxon>Agaricomycotina</taxon>
        <taxon>Agaricomycetes</taxon>
        <taxon>Agaricomycetidae</taxon>
        <taxon>Agaricales</taxon>
        <taxon>Agaricales incertae sedis</taxon>
        <taxon>Dendrothele</taxon>
    </lineage>
</organism>
<dbReference type="AlphaFoldDB" id="A0A4S8M4Y1"/>
<dbReference type="InterPro" id="IPR002220">
    <property type="entry name" value="DapA-like"/>
</dbReference>
<dbReference type="PRINTS" id="PR00146">
    <property type="entry name" value="DHPICSNTHASE"/>
</dbReference>